<keyword evidence="3" id="KW-1185">Reference proteome</keyword>
<dbReference type="EMBL" id="JBBXMP010000355">
    <property type="protein sequence ID" value="KAL0058171.1"/>
    <property type="molecule type" value="Genomic_DNA"/>
</dbReference>
<evidence type="ECO:0000313" key="2">
    <source>
        <dbReference type="EMBL" id="KAL0058171.1"/>
    </source>
</evidence>
<evidence type="ECO:0000256" key="1">
    <source>
        <dbReference type="SAM" id="MobiDB-lite"/>
    </source>
</evidence>
<feature type="region of interest" description="Disordered" evidence="1">
    <location>
        <begin position="1"/>
        <end position="52"/>
    </location>
</feature>
<reference evidence="2 3" key="1">
    <citation type="submission" date="2024-05" db="EMBL/GenBank/DDBJ databases">
        <title>A draft genome resource for the thread blight pathogen Marasmius tenuissimus strain MS-2.</title>
        <authorList>
            <person name="Yulfo-Soto G.E."/>
            <person name="Baruah I.K."/>
            <person name="Amoako-Attah I."/>
            <person name="Bukari Y."/>
            <person name="Meinhardt L.W."/>
            <person name="Bailey B.A."/>
            <person name="Cohen S.P."/>
        </authorList>
    </citation>
    <scope>NUCLEOTIDE SEQUENCE [LARGE SCALE GENOMIC DNA]</scope>
    <source>
        <strain evidence="2 3">MS-2</strain>
    </source>
</reference>
<protein>
    <submittedName>
        <fullName evidence="2">Uncharacterized protein</fullName>
    </submittedName>
</protein>
<organism evidence="2 3">
    <name type="scientific">Marasmius tenuissimus</name>
    <dbReference type="NCBI Taxonomy" id="585030"/>
    <lineage>
        <taxon>Eukaryota</taxon>
        <taxon>Fungi</taxon>
        <taxon>Dikarya</taxon>
        <taxon>Basidiomycota</taxon>
        <taxon>Agaricomycotina</taxon>
        <taxon>Agaricomycetes</taxon>
        <taxon>Agaricomycetidae</taxon>
        <taxon>Agaricales</taxon>
        <taxon>Marasmiineae</taxon>
        <taxon>Marasmiaceae</taxon>
        <taxon>Marasmius</taxon>
    </lineage>
</organism>
<name>A0ABR2ZBA5_9AGAR</name>
<gene>
    <name evidence="2" type="ORF">AAF712_015163</name>
</gene>
<proteinExistence type="predicted"/>
<sequence length="123" mass="13148">MNIDGDQQAAMSTSTPSSGQPDAMAINLNNSEFAPAKPTAPKKKTNGGKPKPCTFTKAISLPNLNYARRHFCELQNSLGKPAYENNFDDWFKSTDAAVAIQGISAKRRSAQAAQRKAAATTTS</sequence>
<dbReference type="Proteomes" id="UP001437256">
    <property type="component" value="Unassembled WGS sequence"/>
</dbReference>
<accession>A0ABR2ZBA5</accession>
<evidence type="ECO:0000313" key="3">
    <source>
        <dbReference type="Proteomes" id="UP001437256"/>
    </source>
</evidence>
<comment type="caution">
    <text evidence="2">The sequence shown here is derived from an EMBL/GenBank/DDBJ whole genome shotgun (WGS) entry which is preliminary data.</text>
</comment>
<feature type="compositionally biased region" description="Polar residues" evidence="1">
    <location>
        <begin position="9"/>
        <end position="20"/>
    </location>
</feature>